<reference evidence="1" key="2">
    <citation type="submission" date="2021-05" db="EMBL/GenBank/DDBJ databases">
        <title>Protein family content uncovers lineage relationships and bacterial pathway maintenance mechanisms in DPANN archaea.</title>
        <authorList>
            <person name="Castelle C.J."/>
            <person name="Meheust R."/>
            <person name="Jaffe A.L."/>
            <person name="Seitz K."/>
            <person name="Gong X."/>
            <person name="Baker B.J."/>
            <person name="Banfield J.F."/>
        </authorList>
    </citation>
    <scope>NUCLEOTIDE SEQUENCE</scope>
    <source>
        <strain evidence="1">RIFCSPHIGHO2_01_FULL_AR10_44_11</strain>
    </source>
</reference>
<dbReference type="Pfam" id="PF02643">
    <property type="entry name" value="DUF192"/>
    <property type="match status" value="1"/>
</dbReference>
<dbReference type="Proteomes" id="UP000677687">
    <property type="component" value="Unassembled WGS sequence"/>
</dbReference>
<accession>A0A8T4KUY2</accession>
<organism evidence="1 2">
    <name type="scientific">Candidatus Iainarchaeum sp</name>
    <dbReference type="NCBI Taxonomy" id="3101447"/>
    <lineage>
        <taxon>Archaea</taxon>
        <taxon>Candidatus Iainarchaeota</taxon>
        <taxon>Candidatus Iainarchaeia</taxon>
        <taxon>Candidatus Iainarchaeales</taxon>
        <taxon>Candidatus Iainarchaeaceae</taxon>
        <taxon>Candidatus Iainarchaeum</taxon>
    </lineage>
</organism>
<gene>
    <name evidence="1" type="ORF">J4415_01770</name>
</gene>
<dbReference type="Gene3D" id="2.60.120.1140">
    <property type="entry name" value="Protein of unknown function DUF192"/>
    <property type="match status" value="1"/>
</dbReference>
<dbReference type="EMBL" id="JAGVWD010000022">
    <property type="protein sequence ID" value="MBS3057332.1"/>
    <property type="molecule type" value="Genomic_DNA"/>
</dbReference>
<proteinExistence type="predicted"/>
<name>A0A8T4KUY2_9ARCH</name>
<dbReference type="AlphaFoldDB" id="A0A8T4KUY2"/>
<protein>
    <submittedName>
        <fullName evidence="1">DUF192 domain-containing protein</fullName>
    </submittedName>
</protein>
<dbReference type="InterPro" id="IPR003795">
    <property type="entry name" value="DUF192"/>
</dbReference>
<comment type="caution">
    <text evidence="1">The sequence shown here is derived from an EMBL/GenBank/DDBJ whole genome shotgun (WGS) entry which is preliminary data.</text>
</comment>
<sequence length="115" mass="13118">MPLINKTKKKLIIGKVKLAKTRAERMRGLMFSRRPGHALILCMPKESRIGSAIHMMFVFYPIDVLFLNSKKRIVDRVLALRPFALNYVPKRAAKYVVELPEGLGKKAGIGDLLQW</sequence>
<evidence type="ECO:0000313" key="1">
    <source>
        <dbReference type="EMBL" id="MBS3057332.1"/>
    </source>
</evidence>
<dbReference type="InterPro" id="IPR038695">
    <property type="entry name" value="Saro_0823-like_sf"/>
</dbReference>
<reference evidence="1" key="1">
    <citation type="submission" date="2021-03" db="EMBL/GenBank/DDBJ databases">
        <authorList>
            <person name="Jaffe A."/>
        </authorList>
    </citation>
    <scope>NUCLEOTIDE SEQUENCE</scope>
    <source>
        <strain evidence="1">RIFCSPHIGHO2_01_FULL_AR10_44_11</strain>
    </source>
</reference>
<evidence type="ECO:0000313" key="2">
    <source>
        <dbReference type="Proteomes" id="UP000677687"/>
    </source>
</evidence>